<evidence type="ECO:0000256" key="4">
    <source>
        <dbReference type="ARBA" id="ARBA00023004"/>
    </source>
</evidence>
<dbReference type="Gene3D" id="1.10.10.1590">
    <property type="entry name" value="NADH-quinone oxidoreductase subunit E"/>
    <property type="match status" value="1"/>
</dbReference>
<dbReference type="PANTHER" id="PTHR43342">
    <property type="entry name" value="NADH-QUINONE OXIDOREDUCTASE, E SUBUNIT"/>
    <property type="match status" value="1"/>
</dbReference>
<dbReference type="GO" id="GO:0016491">
    <property type="term" value="F:oxidoreductase activity"/>
    <property type="evidence" value="ECO:0007669"/>
    <property type="project" value="InterPro"/>
</dbReference>
<accession>A0A931FNZ8</accession>
<evidence type="ECO:0000256" key="1">
    <source>
        <dbReference type="ARBA" id="ARBA00010643"/>
    </source>
</evidence>
<sequence length="158" mass="17288">MPILVPWDESRASEIIVAHVSLEGAALPILHALQEEFGYIPEEAVPLVASALNISRAEVHGIVTFYHDFRREPAGRHILKLCRAEACQSMGGPRMARDFLSRLGISWGETTADRALTIESVYCLGLCACAPSAMYDGEPLGRLTPDKLDALAREARET</sequence>
<dbReference type="InterPro" id="IPR041921">
    <property type="entry name" value="NuoE_N"/>
</dbReference>
<comment type="caution">
    <text evidence="9">The sequence shown here is derived from an EMBL/GenBank/DDBJ whole genome shotgun (WGS) entry which is preliminary data.</text>
</comment>
<dbReference type="AlphaFoldDB" id="A0A931FNZ8"/>
<keyword evidence="10" id="KW-1185">Reference proteome</keyword>
<evidence type="ECO:0000256" key="7">
    <source>
        <dbReference type="ARBA" id="ARBA00047712"/>
    </source>
</evidence>
<feature type="binding site" evidence="8">
    <location>
        <position position="127"/>
    </location>
    <ligand>
        <name>[2Fe-2S] cluster</name>
        <dbReference type="ChEBI" id="CHEBI:190135"/>
    </ligand>
</feature>
<dbReference type="NCBIfam" id="NF004638">
    <property type="entry name" value="PRK05988.1"/>
    <property type="match status" value="1"/>
</dbReference>
<dbReference type="SUPFAM" id="SSF52833">
    <property type="entry name" value="Thioredoxin-like"/>
    <property type="match status" value="1"/>
</dbReference>
<dbReference type="EMBL" id="JADQDO010000007">
    <property type="protein sequence ID" value="MBF9234514.1"/>
    <property type="molecule type" value="Genomic_DNA"/>
</dbReference>
<evidence type="ECO:0000313" key="10">
    <source>
        <dbReference type="Proteomes" id="UP000599312"/>
    </source>
</evidence>
<dbReference type="PROSITE" id="PS01099">
    <property type="entry name" value="COMPLEX1_24K"/>
    <property type="match status" value="1"/>
</dbReference>
<comment type="catalytic activity">
    <reaction evidence="7">
        <text>a quinone + NADH + 5 H(+)(in) = a quinol + NAD(+) + 4 H(+)(out)</text>
        <dbReference type="Rhea" id="RHEA:57888"/>
        <dbReference type="ChEBI" id="CHEBI:15378"/>
        <dbReference type="ChEBI" id="CHEBI:24646"/>
        <dbReference type="ChEBI" id="CHEBI:57540"/>
        <dbReference type="ChEBI" id="CHEBI:57945"/>
        <dbReference type="ChEBI" id="CHEBI:132124"/>
    </reaction>
</comment>
<dbReference type="InterPro" id="IPR036249">
    <property type="entry name" value="Thioredoxin-like_sf"/>
</dbReference>
<evidence type="ECO:0000256" key="6">
    <source>
        <dbReference type="ARBA" id="ARBA00034078"/>
    </source>
</evidence>
<protein>
    <submittedName>
        <fullName evidence="9">Formate dehydrogenase subunit gamma</fullName>
    </submittedName>
</protein>
<dbReference type="Gene3D" id="3.40.30.10">
    <property type="entry name" value="Glutaredoxin"/>
    <property type="match status" value="1"/>
</dbReference>
<dbReference type="PIRSF" id="PIRSF000216">
    <property type="entry name" value="NADH_DH_24kDa"/>
    <property type="match status" value="1"/>
</dbReference>
<keyword evidence="5 8" id="KW-0411">Iron-sulfur</keyword>
<name>A0A931FNZ8_9HYPH</name>
<dbReference type="InterPro" id="IPR028431">
    <property type="entry name" value="NADP_DH_HndA-like"/>
</dbReference>
<dbReference type="GO" id="GO:0046872">
    <property type="term" value="F:metal ion binding"/>
    <property type="evidence" value="ECO:0007669"/>
    <property type="project" value="UniProtKB-KW"/>
</dbReference>
<keyword evidence="2 8" id="KW-0001">2Fe-2S</keyword>
<evidence type="ECO:0000256" key="3">
    <source>
        <dbReference type="ARBA" id="ARBA00022723"/>
    </source>
</evidence>
<evidence type="ECO:0000313" key="9">
    <source>
        <dbReference type="EMBL" id="MBF9234514.1"/>
    </source>
</evidence>
<dbReference type="RefSeq" id="WP_196272513.1">
    <property type="nucleotide sequence ID" value="NZ_JADQDO010000007.1"/>
</dbReference>
<keyword evidence="3 8" id="KW-0479">Metal-binding</keyword>
<reference evidence="9" key="1">
    <citation type="submission" date="2020-11" db="EMBL/GenBank/DDBJ databases">
        <authorList>
            <person name="Kim M.K."/>
        </authorList>
    </citation>
    <scope>NUCLEOTIDE SEQUENCE</scope>
    <source>
        <strain evidence="9">BT350</strain>
    </source>
</reference>
<keyword evidence="4 8" id="KW-0408">Iron</keyword>
<organism evidence="9 10">
    <name type="scientific">Microvirga alba</name>
    <dbReference type="NCBI Taxonomy" id="2791025"/>
    <lineage>
        <taxon>Bacteria</taxon>
        <taxon>Pseudomonadati</taxon>
        <taxon>Pseudomonadota</taxon>
        <taxon>Alphaproteobacteria</taxon>
        <taxon>Hyphomicrobiales</taxon>
        <taxon>Methylobacteriaceae</taxon>
        <taxon>Microvirga</taxon>
    </lineage>
</organism>
<evidence type="ECO:0000256" key="8">
    <source>
        <dbReference type="PIRSR" id="PIRSR000216-1"/>
    </source>
</evidence>
<dbReference type="CDD" id="cd03081">
    <property type="entry name" value="TRX_Fd_NuoE_FDH_gamma"/>
    <property type="match status" value="1"/>
</dbReference>
<feature type="binding site" evidence="8">
    <location>
        <position position="123"/>
    </location>
    <ligand>
        <name>[2Fe-2S] cluster</name>
        <dbReference type="ChEBI" id="CHEBI:190135"/>
    </ligand>
</feature>
<comment type="cofactor">
    <cofactor evidence="6">
        <name>[2Fe-2S] cluster</name>
        <dbReference type="ChEBI" id="CHEBI:190135"/>
    </cofactor>
</comment>
<evidence type="ECO:0000256" key="5">
    <source>
        <dbReference type="ARBA" id="ARBA00023014"/>
    </source>
</evidence>
<proteinExistence type="inferred from homology"/>
<dbReference type="Proteomes" id="UP000599312">
    <property type="component" value="Unassembled WGS sequence"/>
</dbReference>
<dbReference type="InterPro" id="IPR002023">
    <property type="entry name" value="NuoE-like"/>
</dbReference>
<comment type="cofactor">
    <cofactor evidence="8">
        <name>[2Fe-2S] cluster</name>
        <dbReference type="ChEBI" id="CHEBI:190135"/>
    </cofactor>
    <text evidence="8">Binds 1 [2Fe-2S] cluster.</text>
</comment>
<dbReference type="GO" id="GO:0051537">
    <property type="term" value="F:2 iron, 2 sulfur cluster binding"/>
    <property type="evidence" value="ECO:0007669"/>
    <property type="project" value="UniProtKB-KW"/>
</dbReference>
<feature type="binding site" evidence="8">
    <location>
        <position position="87"/>
    </location>
    <ligand>
        <name>[2Fe-2S] cluster</name>
        <dbReference type="ChEBI" id="CHEBI:190135"/>
    </ligand>
</feature>
<dbReference type="Pfam" id="PF01257">
    <property type="entry name" value="2Fe-2S_thioredx"/>
    <property type="match status" value="1"/>
</dbReference>
<gene>
    <name evidence="9" type="ORF">I2H38_14140</name>
</gene>
<evidence type="ECO:0000256" key="2">
    <source>
        <dbReference type="ARBA" id="ARBA00022714"/>
    </source>
</evidence>
<comment type="similarity">
    <text evidence="1">Belongs to the complex I 24 kDa subunit family.</text>
</comment>
<feature type="binding site" evidence="8">
    <location>
        <position position="82"/>
    </location>
    <ligand>
        <name>[2Fe-2S] cluster</name>
        <dbReference type="ChEBI" id="CHEBI:190135"/>
    </ligand>
</feature>
<dbReference type="PANTHER" id="PTHR43342:SF1">
    <property type="entry name" value="BIFURCATING [FEFE] HYDROGENASE GAMMA SUBUNIT"/>
    <property type="match status" value="1"/>
</dbReference>
<dbReference type="FunFam" id="1.10.10.1590:FF:000001">
    <property type="entry name" value="NADH-quinone oxidoreductase subunit E"/>
    <property type="match status" value="1"/>
</dbReference>